<dbReference type="OrthoDB" id="5447986at2"/>
<keyword evidence="6 7" id="KW-0472">Membrane</keyword>
<dbReference type="EMBL" id="CP014206">
    <property type="protein sequence ID" value="AMK12054.1"/>
    <property type="molecule type" value="Genomic_DNA"/>
</dbReference>
<dbReference type="PANTHER" id="PTHR30509">
    <property type="entry name" value="P-HYDROXYBENZOIC ACID EFFLUX PUMP SUBUNIT-RELATED"/>
    <property type="match status" value="1"/>
</dbReference>
<feature type="transmembrane region" description="Helical" evidence="7">
    <location>
        <begin position="132"/>
        <end position="155"/>
    </location>
</feature>
<dbReference type="KEGG" id="dej:AWY79_13530"/>
<feature type="transmembrane region" description="Helical" evidence="7">
    <location>
        <begin position="24"/>
        <end position="49"/>
    </location>
</feature>
<dbReference type="GO" id="GO:0022857">
    <property type="term" value="F:transmembrane transporter activity"/>
    <property type="evidence" value="ECO:0007669"/>
    <property type="project" value="InterPro"/>
</dbReference>
<dbReference type="PANTHER" id="PTHR30509:SF9">
    <property type="entry name" value="MULTIDRUG RESISTANCE PROTEIN MDTO"/>
    <property type="match status" value="1"/>
</dbReference>
<sequence>MASESKPLISSHVRHGLKVGLASVLSYVVSAWVGMPYAYWAVITTVIVMQMHVADSIEMSLYRFTGTAIGAGMSVLMILVFPPTPGWTLAAIFLGTGVCAYLTRYNARYRMAAITLAITFLTSLGADHRVEFTLFRVAEIGIGVLCAFVVSVAVWPNRTASVLQERLRVQYAQVAANLVLLMDSFLEHQRKVDPDLFFDLARDAQSNRELFNKVYSTERRFYRDDLAQLSTQVNVLNSVVERLQSTPNLLNEVEGEGWDIIMTPELQRLAQAAANALRAIGAGAHYDSRPLATAVDQVEKRFIELREQGVIERFEVRRYFQVMGFINTVQHLGEYLLVVLNRKEMRR</sequence>
<dbReference type="EMBL" id="SOBK01000005">
    <property type="protein sequence ID" value="TDT88654.1"/>
    <property type="molecule type" value="Genomic_DNA"/>
</dbReference>
<evidence type="ECO:0000313" key="8">
    <source>
        <dbReference type="EMBL" id="AMK12054.1"/>
    </source>
</evidence>
<keyword evidence="10" id="KW-1185">Reference proteome</keyword>
<evidence type="ECO:0000313" key="9">
    <source>
        <dbReference type="EMBL" id="TDT88654.1"/>
    </source>
</evidence>
<dbReference type="AlphaFoldDB" id="A0A126QQ40"/>
<evidence type="ECO:0000256" key="1">
    <source>
        <dbReference type="ARBA" id="ARBA00004651"/>
    </source>
</evidence>
<feature type="transmembrane region" description="Helical" evidence="7">
    <location>
        <begin position="86"/>
        <end position="102"/>
    </location>
</feature>
<evidence type="ECO:0000256" key="7">
    <source>
        <dbReference type="SAM" id="Phobius"/>
    </source>
</evidence>
<gene>
    <name evidence="8" type="ORF">AWY79_13530</name>
    <name evidence="9" type="ORF">EDC59_10555</name>
</gene>
<evidence type="ECO:0000313" key="11">
    <source>
        <dbReference type="Proteomes" id="UP000295506"/>
    </source>
</evidence>
<keyword evidence="3" id="KW-1003">Cell membrane</keyword>
<keyword evidence="5 7" id="KW-1133">Transmembrane helix</keyword>
<proteinExistence type="predicted"/>
<organism evidence="9 11">
    <name type="scientific">Pseudodesulfovibrio indicus</name>
    <dbReference type="NCBI Taxonomy" id="1716143"/>
    <lineage>
        <taxon>Bacteria</taxon>
        <taxon>Pseudomonadati</taxon>
        <taxon>Thermodesulfobacteriota</taxon>
        <taxon>Desulfovibrionia</taxon>
        <taxon>Desulfovibrionales</taxon>
        <taxon>Desulfovibrionaceae</taxon>
    </lineage>
</organism>
<dbReference type="Proteomes" id="UP000295506">
    <property type="component" value="Unassembled WGS sequence"/>
</dbReference>
<comment type="subcellular location">
    <subcellularLocation>
        <location evidence="1">Cell membrane</location>
        <topology evidence="1">Multi-pass membrane protein</topology>
    </subcellularLocation>
</comment>
<accession>A0A126QQ40</accession>
<feature type="transmembrane region" description="Helical" evidence="7">
    <location>
        <begin position="61"/>
        <end position="80"/>
    </location>
</feature>
<evidence type="ECO:0000256" key="4">
    <source>
        <dbReference type="ARBA" id="ARBA00022692"/>
    </source>
</evidence>
<dbReference type="InterPro" id="IPR006726">
    <property type="entry name" value="PHBA_efflux_AaeB/fusaric-R"/>
</dbReference>
<dbReference type="RefSeq" id="WP_066804948.1">
    <property type="nucleotide sequence ID" value="NZ_CP014206.1"/>
</dbReference>
<evidence type="ECO:0000256" key="5">
    <source>
        <dbReference type="ARBA" id="ARBA00022989"/>
    </source>
</evidence>
<evidence type="ECO:0000256" key="6">
    <source>
        <dbReference type="ARBA" id="ARBA00023136"/>
    </source>
</evidence>
<dbReference type="GO" id="GO:0005886">
    <property type="term" value="C:plasma membrane"/>
    <property type="evidence" value="ECO:0007669"/>
    <property type="project" value="UniProtKB-SubCell"/>
</dbReference>
<protein>
    <submittedName>
        <fullName evidence="9">Fusaric acid resistance family protein</fullName>
    </submittedName>
</protein>
<dbReference type="Proteomes" id="UP000055611">
    <property type="component" value="Chromosome"/>
</dbReference>
<reference evidence="8 10" key="1">
    <citation type="journal article" date="2016" name="Front. Microbiol.">
        <title>Genome Sequence of the Piezophilic, Mesophilic Sulfate-Reducing Bacterium Desulfovibrio indicus J2T.</title>
        <authorList>
            <person name="Cao J."/>
            <person name="Maignien L."/>
            <person name="Shao Z."/>
            <person name="Alain K."/>
            <person name="Jebbar M."/>
        </authorList>
    </citation>
    <scope>NUCLEOTIDE SEQUENCE [LARGE SCALE GENOMIC DNA]</scope>
    <source>
        <strain evidence="8 10">J2</strain>
    </source>
</reference>
<feature type="transmembrane region" description="Helical" evidence="7">
    <location>
        <begin position="109"/>
        <end position="126"/>
    </location>
</feature>
<evidence type="ECO:0000313" key="10">
    <source>
        <dbReference type="Proteomes" id="UP000055611"/>
    </source>
</evidence>
<name>A0A126QQ40_9BACT</name>
<reference evidence="9 11" key="2">
    <citation type="submission" date="2019-03" db="EMBL/GenBank/DDBJ databases">
        <title>Genomic Encyclopedia of Type Strains, Phase IV (KMG-IV): sequencing the most valuable type-strain genomes for metagenomic binning, comparative biology and taxonomic classification.</title>
        <authorList>
            <person name="Goeker M."/>
        </authorList>
    </citation>
    <scope>NUCLEOTIDE SEQUENCE [LARGE SCALE GENOMIC DNA]</scope>
    <source>
        <strain evidence="9 11">DSM 101483</strain>
    </source>
</reference>
<dbReference type="Pfam" id="PF04632">
    <property type="entry name" value="FUSC"/>
    <property type="match status" value="1"/>
</dbReference>
<evidence type="ECO:0000256" key="3">
    <source>
        <dbReference type="ARBA" id="ARBA00022475"/>
    </source>
</evidence>
<evidence type="ECO:0000256" key="2">
    <source>
        <dbReference type="ARBA" id="ARBA00022448"/>
    </source>
</evidence>
<keyword evidence="2" id="KW-0813">Transport</keyword>
<keyword evidence="4 7" id="KW-0812">Transmembrane</keyword>